<accession>A0A2R8BBH7</accession>
<sequence length="374" mass="40365">MSDPVKSVEVEDVLSSIRRLVSEDRPAVAAAVQAPVTQDRLVLTPALRVMDASETSQDSDPVASLSTVQTDDGDTAPAQNGDDEWAHAPEDVSETPHQADAEDHANHADHGDDLQGKADDEAPFVNVEDDHAGRHADGSQEGHENSHDDGVVMDWDQRMADFAARSGDADVQDTETTEHQDHSESAPEALQTDNAPSRDADTQDTPEFEGHDAVADTDTADTDTAQTDNLDADDGTQDVVEAELMGPEEPFGHAAQAETLTSKIAALEAVIGKRDDEWEPDDTGDSDYSGTEAPSMTWDDAEPEAIDATVVQGANDFAETSDIADILDEETLREMVSDIVREELQGALGERITRNVRKLVRREIHRAIAAQDLE</sequence>
<evidence type="ECO:0000313" key="2">
    <source>
        <dbReference type="EMBL" id="SPH20426.1"/>
    </source>
</evidence>
<dbReference type="RefSeq" id="WP_108827638.1">
    <property type="nucleotide sequence ID" value="NZ_OMOR01000001.1"/>
</dbReference>
<gene>
    <name evidence="2" type="ORF">ASD8599_01162</name>
</gene>
<keyword evidence="3" id="KW-1185">Reference proteome</keyword>
<proteinExistence type="predicted"/>
<feature type="compositionally biased region" description="Basic and acidic residues" evidence="1">
    <location>
        <begin position="176"/>
        <end position="185"/>
    </location>
</feature>
<dbReference type="AlphaFoldDB" id="A0A2R8BBH7"/>
<protein>
    <submittedName>
        <fullName evidence="2">Uncharacterized protein</fullName>
    </submittedName>
</protein>
<feature type="compositionally biased region" description="Polar residues" evidence="1">
    <location>
        <begin position="53"/>
        <end position="70"/>
    </location>
</feature>
<feature type="region of interest" description="Disordered" evidence="1">
    <location>
        <begin position="51"/>
        <end position="248"/>
    </location>
</feature>
<name>A0A2R8BBH7_9RHOB</name>
<evidence type="ECO:0000313" key="3">
    <source>
        <dbReference type="Proteomes" id="UP000244880"/>
    </source>
</evidence>
<feature type="compositionally biased region" description="Basic and acidic residues" evidence="1">
    <location>
        <begin position="97"/>
        <end position="120"/>
    </location>
</feature>
<dbReference type="OrthoDB" id="7875768at2"/>
<evidence type="ECO:0000256" key="1">
    <source>
        <dbReference type="SAM" id="MobiDB-lite"/>
    </source>
</evidence>
<organism evidence="2 3">
    <name type="scientific">Ascidiaceihabitans donghaensis</name>
    <dbReference type="NCBI Taxonomy" id="1510460"/>
    <lineage>
        <taxon>Bacteria</taxon>
        <taxon>Pseudomonadati</taxon>
        <taxon>Pseudomonadota</taxon>
        <taxon>Alphaproteobacteria</taxon>
        <taxon>Rhodobacterales</taxon>
        <taxon>Paracoccaceae</taxon>
        <taxon>Ascidiaceihabitans</taxon>
    </lineage>
</organism>
<dbReference type="Proteomes" id="UP000244880">
    <property type="component" value="Unassembled WGS sequence"/>
</dbReference>
<feature type="compositionally biased region" description="Basic and acidic residues" evidence="1">
    <location>
        <begin position="128"/>
        <end position="159"/>
    </location>
</feature>
<dbReference type="EMBL" id="OMOR01000001">
    <property type="protein sequence ID" value="SPH20426.1"/>
    <property type="molecule type" value="Genomic_DNA"/>
</dbReference>
<reference evidence="2 3" key="1">
    <citation type="submission" date="2018-03" db="EMBL/GenBank/DDBJ databases">
        <authorList>
            <person name="Keele B.F."/>
        </authorList>
    </citation>
    <scope>NUCLEOTIDE SEQUENCE [LARGE SCALE GENOMIC DNA]</scope>
    <source>
        <strain evidence="2 3">CECT 8599</strain>
    </source>
</reference>
<feature type="region of interest" description="Disordered" evidence="1">
    <location>
        <begin position="272"/>
        <end position="297"/>
    </location>
</feature>